<protein>
    <recommendedName>
        <fullName evidence="2">Peptidase A2 domain-containing protein</fullName>
    </recommendedName>
</protein>
<dbReference type="Gene3D" id="2.40.70.10">
    <property type="entry name" value="Acid Proteases"/>
    <property type="match status" value="1"/>
</dbReference>
<gene>
    <name evidence="1" type="ORF">g.12586</name>
</gene>
<proteinExistence type="predicted"/>
<reference evidence="1" key="1">
    <citation type="submission" date="2015-09" db="EMBL/GenBank/DDBJ databases">
        <title>De novo assembly of Pectinophora gossypiella (Pink Bollworm) gut transcriptome.</title>
        <authorList>
            <person name="Tassone E.E."/>
        </authorList>
    </citation>
    <scope>NUCLEOTIDE SEQUENCE</scope>
</reference>
<dbReference type="OrthoDB" id="5978043at2759"/>
<evidence type="ECO:0008006" key="2">
    <source>
        <dbReference type="Google" id="ProtNLM"/>
    </source>
</evidence>
<name>A0A1E1W247_PECGO</name>
<dbReference type="InterPro" id="IPR050951">
    <property type="entry name" value="Retrovirus_Pol_polyprotein"/>
</dbReference>
<organism evidence="1">
    <name type="scientific">Pectinophora gossypiella</name>
    <name type="common">Cotton pink bollworm</name>
    <name type="synonym">Depressaria gossypiella</name>
    <dbReference type="NCBI Taxonomy" id="13191"/>
    <lineage>
        <taxon>Eukaryota</taxon>
        <taxon>Metazoa</taxon>
        <taxon>Ecdysozoa</taxon>
        <taxon>Arthropoda</taxon>
        <taxon>Hexapoda</taxon>
        <taxon>Insecta</taxon>
        <taxon>Pterygota</taxon>
        <taxon>Neoptera</taxon>
        <taxon>Endopterygota</taxon>
        <taxon>Lepidoptera</taxon>
        <taxon>Glossata</taxon>
        <taxon>Ditrysia</taxon>
        <taxon>Gelechioidea</taxon>
        <taxon>Gelechiidae</taxon>
        <taxon>Apatetrinae</taxon>
        <taxon>Pectinophora</taxon>
    </lineage>
</organism>
<dbReference type="PANTHER" id="PTHR37984:SF13">
    <property type="entry name" value="RIBONUCLEASE H"/>
    <property type="match status" value="1"/>
</dbReference>
<dbReference type="EMBL" id="GDQN01009986">
    <property type="protein sequence ID" value="JAT81068.1"/>
    <property type="molecule type" value="Transcribed_RNA"/>
</dbReference>
<dbReference type="AlphaFoldDB" id="A0A1E1W247"/>
<evidence type="ECO:0000313" key="1">
    <source>
        <dbReference type="EMBL" id="JAT81068.1"/>
    </source>
</evidence>
<dbReference type="Gene3D" id="4.10.60.10">
    <property type="entry name" value="Zinc finger, CCHC-type"/>
    <property type="match status" value="1"/>
</dbReference>
<accession>A0A1E1W247</accession>
<dbReference type="PANTHER" id="PTHR37984">
    <property type="entry name" value="PROTEIN CBG26694"/>
    <property type="match status" value="1"/>
</dbReference>
<dbReference type="SUPFAM" id="SSF50630">
    <property type="entry name" value="Acid proteases"/>
    <property type="match status" value="1"/>
</dbReference>
<feature type="non-terminal residue" evidence="1">
    <location>
        <position position="440"/>
    </location>
</feature>
<sequence>MSPPLSTSGFDDAAAIPPNFLEFYDTKSKFKRWVQRLEGAFSLYNISPSKKNAYFLHYIGAELYDTLCDLVSPCKPESKTYDANVAALTNYLDPVPLEIAEYFAFHHRHQQEGETVKEYMAVLRRMAAGCNFGSFLETALRNQLVCGLSSQKIKDRLLETRDLKLQTAFDIAVGMEVSHIEGEKTKDVNALRMNMKKQWPTMNNSQSKNNHVQDSHSKICYRCGGDHSANKCTWINASCNYCHKIGHIKKACLKLKNNQKVNFVDTEDPEKDVVQYVSESETVYLVNNCLIDSNRDNDSSKFWVSVNFSNVKLRLELDTGSAVSVIGKDDYIKHLSEHTLLKTNVKLRTYSNHYLHVLGVIIVTASVGTEKRENLKLYVVEGARLPLLGREWIRAFTWANFRDCLASVHSIETGIVPLSLQSLLDKHSKLFQEEGLGEIK</sequence>
<dbReference type="InterPro" id="IPR021109">
    <property type="entry name" value="Peptidase_aspartic_dom_sf"/>
</dbReference>